<dbReference type="InterPro" id="IPR018060">
    <property type="entry name" value="HTH_AraC"/>
</dbReference>
<dbReference type="PROSITE" id="PS00041">
    <property type="entry name" value="HTH_ARAC_FAMILY_1"/>
    <property type="match status" value="1"/>
</dbReference>
<dbReference type="GO" id="GO:0043565">
    <property type="term" value="F:sequence-specific DNA binding"/>
    <property type="evidence" value="ECO:0007669"/>
    <property type="project" value="InterPro"/>
</dbReference>
<accession>A0A556QJA7</accession>
<dbReference type="Proteomes" id="UP000315648">
    <property type="component" value="Unassembled WGS sequence"/>
</dbReference>
<keyword evidence="6" id="KW-1185">Reference proteome</keyword>
<dbReference type="Gene3D" id="1.10.10.60">
    <property type="entry name" value="Homeodomain-like"/>
    <property type="match status" value="1"/>
</dbReference>
<evidence type="ECO:0000256" key="2">
    <source>
        <dbReference type="ARBA" id="ARBA00023125"/>
    </source>
</evidence>
<dbReference type="EMBL" id="VMBG01000002">
    <property type="protein sequence ID" value="TSJ76691.1"/>
    <property type="molecule type" value="Genomic_DNA"/>
</dbReference>
<protein>
    <submittedName>
        <fullName evidence="5">Helix-turn-helix domain-containing protein</fullName>
    </submittedName>
</protein>
<proteinExistence type="predicted"/>
<dbReference type="SUPFAM" id="SSF46689">
    <property type="entry name" value="Homeodomain-like"/>
    <property type="match status" value="1"/>
</dbReference>
<dbReference type="PANTHER" id="PTHR43280:SF2">
    <property type="entry name" value="HTH-TYPE TRANSCRIPTIONAL REGULATOR EXSA"/>
    <property type="match status" value="1"/>
</dbReference>
<keyword evidence="1" id="KW-0805">Transcription regulation</keyword>
<evidence type="ECO:0000259" key="4">
    <source>
        <dbReference type="PROSITE" id="PS01124"/>
    </source>
</evidence>
<evidence type="ECO:0000256" key="1">
    <source>
        <dbReference type="ARBA" id="ARBA00023015"/>
    </source>
</evidence>
<sequence length="303" mass="34583">MLGLNHGFFCYTVMHQPSVMEVPEWAIQVFEKQKDLRVVVHDLTATLGPFLQPERFKHRAPCCIAVKARHDWACVDFEVTRLRAELPDFPEGRYHRCHAGFMEWVVPVFIKGRLAWILFAGQRRAAGDYRHLFRDVRTTSGTGVQAKALRETGETDAEVILESLRQLRSRLLEWHGQVAVLLKNTRQPEAGGAEDMAGRRRLIQNFLHASHTESATSLEDLAKALHLGESRTSHLVKELFGCSYVELLTELRLRTAASLLRASELSVTEVCLNSGFSDLSHFHRCFQKRFATTPLKYRRMSNA</sequence>
<keyword evidence="2" id="KW-0238">DNA-binding</keyword>
<dbReference type="InterPro" id="IPR009057">
    <property type="entry name" value="Homeodomain-like_sf"/>
</dbReference>
<dbReference type="InterPro" id="IPR018062">
    <property type="entry name" value="HTH_AraC-typ_CS"/>
</dbReference>
<evidence type="ECO:0000313" key="5">
    <source>
        <dbReference type="EMBL" id="TSJ76691.1"/>
    </source>
</evidence>
<gene>
    <name evidence="5" type="ORF">FPL22_11230</name>
</gene>
<dbReference type="AlphaFoldDB" id="A0A556QJA7"/>
<dbReference type="GO" id="GO:0003700">
    <property type="term" value="F:DNA-binding transcription factor activity"/>
    <property type="evidence" value="ECO:0007669"/>
    <property type="project" value="InterPro"/>
</dbReference>
<reference evidence="5 6" key="1">
    <citation type="submission" date="2019-07" db="EMBL/GenBank/DDBJ databases">
        <title>Description of 53C-WASEF.</title>
        <authorList>
            <person name="Pitt A."/>
            <person name="Hahn M.W."/>
        </authorList>
    </citation>
    <scope>NUCLEOTIDE SEQUENCE [LARGE SCALE GENOMIC DNA]</scope>
    <source>
        <strain evidence="5 6">53C-WASEF</strain>
    </source>
</reference>
<dbReference type="Pfam" id="PF12833">
    <property type="entry name" value="HTH_18"/>
    <property type="match status" value="1"/>
</dbReference>
<dbReference type="SMART" id="SM00342">
    <property type="entry name" value="HTH_ARAC"/>
    <property type="match status" value="1"/>
</dbReference>
<evidence type="ECO:0000313" key="6">
    <source>
        <dbReference type="Proteomes" id="UP000315648"/>
    </source>
</evidence>
<dbReference type="OrthoDB" id="4480133at2"/>
<evidence type="ECO:0000256" key="3">
    <source>
        <dbReference type="ARBA" id="ARBA00023163"/>
    </source>
</evidence>
<dbReference type="InterPro" id="IPR020449">
    <property type="entry name" value="Tscrpt_reg_AraC-type_HTH"/>
</dbReference>
<feature type="domain" description="HTH araC/xylS-type" evidence="4">
    <location>
        <begin position="201"/>
        <end position="300"/>
    </location>
</feature>
<keyword evidence="3" id="KW-0804">Transcription</keyword>
<dbReference type="PANTHER" id="PTHR43280">
    <property type="entry name" value="ARAC-FAMILY TRANSCRIPTIONAL REGULATOR"/>
    <property type="match status" value="1"/>
</dbReference>
<dbReference type="PROSITE" id="PS01124">
    <property type="entry name" value="HTH_ARAC_FAMILY_2"/>
    <property type="match status" value="1"/>
</dbReference>
<name>A0A556QJA7_9BACT</name>
<dbReference type="PRINTS" id="PR00032">
    <property type="entry name" value="HTHARAC"/>
</dbReference>
<organism evidence="5 6">
    <name type="scientific">Rariglobus hedericola</name>
    <dbReference type="NCBI Taxonomy" id="2597822"/>
    <lineage>
        <taxon>Bacteria</taxon>
        <taxon>Pseudomonadati</taxon>
        <taxon>Verrucomicrobiota</taxon>
        <taxon>Opitutia</taxon>
        <taxon>Opitutales</taxon>
        <taxon>Opitutaceae</taxon>
        <taxon>Rariglobus</taxon>
    </lineage>
</organism>
<comment type="caution">
    <text evidence="5">The sequence shown here is derived from an EMBL/GenBank/DDBJ whole genome shotgun (WGS) entry which is preliminary data.</text>
</comment>